<evidence type="ECO:0000256" key="2">
    <source>
        <dbReference type="ARBA" id="ARBA00023015"/>
    </source>
</evidence>
<dbReference type="InterPro" id="IPR009057">
    <property type="entry name" value="Homeodomain-like_sf"/>
</dbReference>
<sequence length="207" mass="23410">MKRLTRQESREQTRQSLIHAAEQELLRVGIYEASIRRICVTAGYTLGAFYSNFGNKDELLMEVVEIHTARLFSSLDELIDSSNTPDFKTIAKEIGCWLKEIQMDQILSNLTLEFTLYARHNERFSIIYAANKERWRGRLAQSLGKLFDHLGQTPTMPLKQLALALSALWQGLVLESVVPGTDAADTIIPVLLNSLLEKSQADSSREP</sequence>
<dbReference type="GO" id="GO:0000976">
    <property type="term" value="F:transcription cis-regulatory region binding"/>
    <property type="evidence" value="ECO:0007669"/>
    <property type="project" value="TreeGrafter"/>
</dbReference>
<evidence type="ECO:0000259" key="5">
    <source>
        <dbReference type="PROSITE" id="PS50977"/>
    </source>
</evidence>
<dbReference type="SUPFAM" id="SSF46689">
    <property type="entry name" value="Homeodomain-like"/>
    <property type="match status" value="1"/>
</dbReference>
<proteinExistence type="predicted"/>
<evidence type="ECO:0000256" key="1">
    <source>
        <dbReference type="ARBA" id="ARBA00022491"/>
    </source>
</evidence>
<dbReference type="AlphaFoldDB" id="A0A644T007"/>
<keyword evidence="4" id="KW-0804">Transcription</keyword>
<evidence type="ECO:0000313" key="6">
    <source>
        <dbReference type="EMBL" id="MPL60149.1"/>
    </source>
</evidence>
<dbReference type="InterPro" id="IPR001647">
    <property type="entry name" value="HTH_TetR"/>
</dbReference>
<dbReference type="InterPro" id="IPR050109">
    <property type="entry name" value="HTH-type_TetR-like_transc_reg"/>
</dbReference>
<reference evidence="6" key="1">
    <citation type="submission" date="2019-08" db="EMBL/GenBank/DDBJ databases">
        <authorList>
            <person name="Kucharzyk K."/>
            <person name="Murdoch R.W."/>
            <person name="Higgins S."/>
            <person name="Loffler F."/>
        </authorList>
    </citation>
    <scope>NUCLEOTIDE SEQUENCE</scope>
</reference>
<comment type="caution">
    <text evidence="6">The sequence shown here is derived from an EMBL/GenBank/DDBJ whole genome shotgun (WGS) entry which is preliminary data.</text>
</comment>
<feature type="domain" description="HTH tetR-type" evidence="5">
    <location>
        <begin position="11"/>
        <end position="71"/>
    </location>
</feature>
<keyword evidence="1" id="KW-0678">Repressor</keyword>
<dbReference type="SUPFAM" id="SSF48498">
    <property type="entry name" value="Tetracyclin repressor-like, C-terminal domain"/>
    <property type="match status" value="1"/>
</dbReference>
<keyword evidence="2" id="KW-0805">Transcription regulation</keyword>
<organism evidence="6">
    <name type="scientific">bioreactor metagenome</name>
    <dbReference type="NCBI Taxonomy" id="1076179"/>
    <lineage>
        <taxon>unclassified sequences</taxon>
        <taxon>metagenomes</taxon>
        <taxon>ecological metagenomes</taxon>
    </lineage>
</organism>
<evidence type="ECO:0000256" key="3">
    <source>
        <dbReference type="ARBA" id="ARBA00023125"/>
    </source>
</evidence>
<gene>
    <name evidence="6" type="ORF">SDC9_05705</name>
</gene>
<dbReference type="EMBL" id="VSSQ01000011">
    <property type="protein sequence ID" value="MPL60149.1"/>
    <property type="molecule type" value="Genomic_DNA"/>
</dbReference>
<dbReference type="PROSITE" id="PS50977">
    <property type="entry name" value="HTH_TETR_2"/>
    <property type="match status" value="1"/>
</dbReference>
<dbReference type="Pfam" id="PF00440">
    <property type="entry name" value="TetR_N"/>
    <property type="match status" value="1"/>
</dbReference>
<dbReference type="GO" id="GO:0003700">
    <property type="term" value="F:DNA-binding transcription factor activity"/>
    <property type="evidence" value="ECO:0007669"/>
    <property type="project" value="TreeGrafter"/>
</dbReference>
<evidence type="ECO:0000256" key="4">
    <source>
        <dbReference type="ARBA" id="ARBA00023163"/>
    </source>
</evidence>
<name>A0A644T007_9ZZZZ</name>
<accession>A0A644T007</accession>
<dbReference type="PANTHER" id="PTHR30055:SF241">
    <property type="entry name" value="TRANSCRIPTIONAL REGULATORY PROTEIN"/>
    <property type="match status" value="1"/>
</dbReference>
<dbReference type="InterPro" id="IPR036271">
    <property type="entry name" value="Tet_transcr_reg_TetR-rel_C_sf"/>
</dbReference>
<dbReference type="Pfam" id="PF13977">
    <property type="entry name" value="TetR_C_6"/>
    <property type="match status" value="1"/>
</dbReference>
<keyword evidence="3" id="KW-0238">DNA-binding</keyword>
<dbReference type="Gene3D" id="1.10.357.10">
    <property type="entry name" value="Tetracycline Repressor, domain 2"/>
    <property type="match status" value="1"/>
</dbReference>
<dbReference type="PANTHER" id="PTHR30055">
    <property type="entry name" value="HTH-TYPE TRANSCRIPTIONAL REGULATOR RUTR"/>
    <property type="match status" value="1"/>
</dbReference>
<dbReference type="InterPro" id="IPR039538">
    <property type="entry name" value="BetI_C"/>
</dbReference>
<protein>
    <recommendedName>
        <fullName evidence="5">HTH tetR-type domain-containing protein</fullName>
    </recommendedName>
</protein>